<organism evidence="1 2">
    <name type="scientific">Clostridium kluyveri</name>
    <dbReference type="NCBI Taxonomy" id="1534"/>
    <lineage>
        <taxon>Bacteria</taxon>
        <taxon>Bacillati</taxon>
        <taxon>Bacillota</taxon>
        <taxon>Clostridia</taxon>
        <taxon>Eubacteriales</taxon>
        <taxon>Clostridiaceae</taxon>
        <taxon>Clostridium</taxon>
    </lineage>
</organism>
<evidence type="ECO:0000313" key="1">
    <source>
        <dbReference type="EMBL" id="APM37713.1"/>
    </source>
</evidence>
<protein>
    <recommendedName>
        <fullName evidence="3">LXG domain-containing protein</fullName>
    </recommendedName>
</protein>
<sequence>MLIPHFEEDGSVSNGSIRINKTIAELTEAGWSGEAKDKFMEKHIKDQEFYTNLIEDIKYVKNALENEEKPRAIRLKKQSEDFVNCIKRSGGGSALTNDDTGVISLQYGGQFQINNNVSECIDNYKKMNSKFEEILNLANSLSFTSFPIADDVLNLQNSLKNQTTSLTEFNDSFNSYCNGVRDMEENICSVFSKISGITVGISEFRGISAISENGQVDKNKVMQLMLKNPNDLTNGEKELLSYVEKVLSKDEYAELKEQMIKEDNEEIADNLKLKFGDTSIYGPFLELANNDGFLKSIKKAGEDFIIGAGNSLDKNIFWGTVFTVGGINQSSMPKSIPYKIGELAGDIGSFAFGAAEAGTGAGGELLGFTADGTGVLAPAGVALNVASLGLVTHGGATTIKSAHNFSEDLFSLIKGEGNQGVAKAENIPNRPSWRQSELDVQSDFPDYDPQKSFIDGGEVPYGTKGSSRPDFYTDGSSIEVKNYKITTPEGRSRLINNISNQVNKRITDLPDGTSQTIIIDARGQDVSNEILRNIRDSIIEKSNTNVTIQFKR</sequence>
<dbReference type="EMBL" id="CP018335">
    <property type="protein sequence ID" value="APM37713.1"/>
    <property type="molecule type" value="Genomic_DNA"/>
</dbReference>
<evidence type="ECO:0008006" key="3">
    <source>
        <dbReference type="Google" id="ProtNLM"/>
    </source>
</evidence>
<evidence type="ECO:0000313" key="2">
    <source>
        <dbReference type="Proteomes" id="UP000184604"/>
    </source>
</evidence>
<proteinExistence type="predicted"/>
<gene>
    <name evidence="1" type="ORF">BS101_02585</name>
</gene>
<dbReference type="RefSeq" id="WP_073537401.1">
    <property type="nucleotide sequence ID" value="NZ_CP018335.1"/>
</dbReference>
<dbReference type="AlphaFoldDB" id="A0A1L5F3Y9"/>
<reference evidence="1 2" key="1">
    <citation type="submission" date="2016-12" db="EMBL/GenBank/DDBJ databases">
        <title>Complete genome sequence of Clostridium kluyveri JZZ isolated from the pit mud of a Chinese flavor liquor-making factory.</title>
        <authorList>
            <person name="Wang Y."/>
        </authorList>
    </citation>
    <scope>NUCLEOTIDE SEQUENCE [LARGE SCALE GENOMIC DNA]</scope>
    <source>
        <strain evidence="1 2">JZZ</strain>
    </source>
</reference>
<accession>A0A1L5F3Y9</accession>
<dbReference type="OrthoDB" id="95423at2"/>
<name>A0A1L5F3Y9_CLOKL</name>
<dbReference type="Proteomes" id="UP000184604">
    <property type="component" value="Chromosome"/>
</dbReference>